<evidence type="ECO:0000313" key="3">
    <source>
        <dbReference type="EMBL" id="RMI29787.1"/>
    </source>
</evidence>
<dbReference type="EMBL" id="RFFJ01000252">
    <property type="protein sequence ID" value="RMI29787.1"/>
    <property type="molecule type" value="Genomic_DNA"/>
</dbReference>
<dbReference type="InterPro" id="IPR057037">
    <property type="entry name" value="TPR_rep_actino"/>
</dbReference>
<proteinExistence type="predicted"/>
<evidence type="ECO:0000256" key="1">
    <source>
        <dbReference type="SAM" id="MobiDB-lite"/>
    </source>
</evidence>
<evidence type="ECO:0000259" key="2">
    <source>
        <dbReference type="Pfam" id="PF23275"/>
    </source>
</evidence>
<organism evidence="3 4">
    <name type="scientific">Streptomyces triticirhizae</name>
    <dbReference type="NCBI Taxonomy" id="2483353"/>
    <lineage>
        <taxon>Bacteria</taxon>
        <taxon>Bacillati</taxon>
        <taxon>Actinomycetota</taxon>
        <taxon>Actinomycetes</taxon>
        <taxon>Kitasatosporales</taxon>
        <taxon>Streptomycetaceae</taxon>
        <taxon>Streptomyces</taxon>
    </lineage>
</organism>
<name>A0A3M2KW25_9ACTN</name>
<feature type="compositionally biased region" description="Basic and acidic residues" evidence="1">
    <location>
        <begin position="80"/>
        <end position="89"/>
    </location>
</feature>
<dbReference type="RefSeq" id="WP_122399688.1">
    <property type="nucleotide sequence ID" value="NZ_RFFJ01000252.1"/>
</dbReference>
<sequence length="782" mass="84537">MAELRLFGYRDVEAKGARPWTTQQKFSEELDTESMSDTAAAYARAAAEARNVDALAGRATRISRDAGNLNGAPLVNPDGRFNETHRGLQRGGRDVDSVVRHIIRGMNHAIDAEKYAHGWVYWTNDKLEHFRDQARKEWAAWDAALRTAVASHRAAGPPSVPGPDGEVVVAVSDGGGAWTLPQRVPDAIREKYLAKAVEKARDSETKIKDAIEHYRHKLMGEAAELAELGYELSESPFKLVMTPDMARYAASALKEALGKEHPDRHLLERYTAVLRSIAEGVYEDPTRPSRNPRNLTGEELEYLKRFFHGIDAKSLATLGNIPMGGDPLRVGNPVNVKQSVANGIMMLLNEDIGGLGPRGTRPVDPNEVPASIQHFIDGPPRGLGRNALIEFNGFGGLMGEATVATDLASSKSLARAALEYEKSAGAGIGLTHSERSSMINRGSSGVLEAVAQNSVASAELLNEREFRRDLMTQGWDVSDGAGALITSGTTIPSGVDPSDPEARRHVEAGRNVLQTAARMKEQVLQTGLPLGGAESSLNGGVRGRDLDAMHRAIGATAVNYMDMVSTSTPGDTRLLPPRGDDPWRFQLSMEERSALFEMMNSTSGPVKEEFFGDVAGWQYDTALKNFQESRMNTNSSDFTRIGSIQATVAETQRESESPSTTWSSVKKLSDLAGLLPYGSVPSTIVGMEADTQIEKNAAEVDEKNRVAARRSVTESQMEGKIAIALAGIRAGTLNGGRVPPDLDPGRSGYNLPEAYEAAEDILGEHAPVARQSFDSGYRPAPS</sequence>
<evidence type="ECO:0000313" key="4">
    <source>
        <dbReference type="Proteomes" id="UP000278673"/>
    </source>
</evidence>
<dbReference type="AlphaFoldDB" id="A0A3M2KW25"/>
<keyword evidence="4" id="KW-1185">Reference proteome</keyword>
<protein>
    <recommendedName>
        <fullName evidence="2">TPR repeat domain-containing protein</fullName>
    </recommendedName>
</protein>
<gene>
    <name evidence="3" type="ORF">EBN88_27145</name>
</gene>
<accession>A0A3M2KW25</accession>
<reference evidence="3 4" key="1">
    <citation type="submission" date="2018-10" db="EMBL/GenBank/DDBJ databases">
        <title>Isolation, diversity and antifungal activity of actinobacteria from wheat.</title>
        <authorList>
            <person name="Han C."/>
        </authorList>
    </citation>
    <scope>NUCLEOTIDE SEQUENCE [LARGE SCALE GENOMIC DNA]</scope>
    <source>
        <strain evidence="3 4">NEAU-YY642</strain>
    </source>
</reference>
<comment type="caution">
    <text evidence="3">The sequence shown here is derived from an EMBL/GenBank/DDBJ whole genome shotgun (WGS) entry which is preliminary data.</text>
</comment>
<dbReference type="Pfam" id="PF23275">
    <property type="entry name" value="TPR_23"/>
    <property type="match status" value="1"/>
</dbReference>
<feature type="region of interest" description="Disordered" evidence="1">
    <location>
        <begin position="68"/>
        <end position="89"/>
    </location>
</feature>
<feature type="domain" description="TPR repeat" evidence="2">
    <location>
        <begin position="294"/>
        <end position="482"/>
    </location>
</feature>
<dbReference type="Proteomes" id="UP000278673">
    <property type="component" value="Unassembled WGS sequence"/>
</dbReference>